<dbReference type="Proteomes" id="UP000729290">
    <property type="component" value="Unassembled WGS sequence"/>
</dbReference>
<dbReference type="GO" id="GO:0016301">
    <property type="term" value="F:kinase activity"/>
    <property type="evidence" value="ECO:0007669"/>
    <property type="project" value="UniProtKB-KW"/>
</dbReference>
<organism evidence="1 2">
    <name type="scientific">Anaerotignum lactatifermentans</name>
    <dbReference type="NCBI Taxonomy" id="160404"/>
    <lineage>
        <taxon>Bacteria</taxon>
        <taxon>Bacillati</taxon>
        <taxon>Bacillota</taxon>
        <taxon>Clostridia</taxon>
        <taxon>Lachnospirales</taxon>
        <taxon>Anaerotignaceae</taxon>
        <taxon>Anaerotignum</taxon>
    </lineage>
</organism>
<reference evidence="1 2" key="1">
    <citation type="journal article" date="2021" name="Sci. Rep.">
        <title>The distribution of antibiotic resistance genes in chicken gut microbiota commensals.</title>
        <authorList>
            <person name="Juricova H."/>
            <person name="Matiasovicova J."/>
            <person name="Kubasova T."/>
            <person name="Cejkova D."/>
            <person name="Rychlik I."/>
        </authorList>
    </citation>
    <scope>NUCLEOTIDE SEQUENCE [LARGE SCALE GENOMIC DNA]</scope>
    <source>
        <strain evidence="1 2">An431b</strain>
    </source>
</reference>
<accession>A0ABS2GDP9</accession>
<keyword evidence="1" id="KW-0418">Kinase</keyword>
<comment type="caution">
    <text evidence="1">The sequence shown here is derived from an EMBL/GenBank/DDBJ whole genome shotgun (WGS) entry which is preliminary data.</text>
</comment>
<proteinExistence type="predicted"/>
<keyword evidence="2" id="KW-1185">Reference proteome</keyword>
<keyword evidence="1" id="KW-0808">Transferase</keyword>
<evidence type="ECO:0000313" key="2">
    <source>
        <dbReference type="Proteomes" id="UP000729290"/>
    </source>
</evidence>
<protein>
    <submittedName>
        <fullName evidence="1">CotH kinase family protein</fullName>
    </submittedName>
</protein>
<dbReference type="Pfam" id="PF08757">
    <property type="entry name" value="CotH"/>
    <property type="match status" value="1"/>
</dbReference>
<dbReference type="RefSeq" id="WP_205134402.1">
    <property type="nucleotide sequence ID" value="NZ_JACSNT010000018.1"/>
</dbReference>
<gene>
    <name evidence="1" type="ORF">H9X83_11335</name>
</gene>
<dbReference type="EMBL" id="JACSNV010000020">
    <property type="protein sequence ID" value="MBM6878742.1"/>
    <property type="molecule type" value="Genomic_DNA"/>
</dbReference>
<name>A0ABS2GDP9_9FIRM</name>
<evidence type="ECO:0000313" key="1">
    <source>
        <dbReference type="EMBL" id="MBM6878742.1"/>
    </source>
</evidence>
<sequence>MKYSIFGICAAIVMVCMSIGVMALDSESESNRYHQHLESRQPDAGCDCDGTELCTHLPLVLIETQEVIPGLPIRDETGAEVGYTTTSAGEEMLRARISVISDESTNHHPSDEPDLESEIMIRVRGNSSRYFDKSSYLVRLIEEDGTYRSEEMMGMAPHYEWAMHGPYLDKSLIRNYMWYNITAEFMDYAPNVRFCEVILNGEYQGLYVMTETITNGEDCRVDISEPVENTTITGYVLRQDRGSHAEIRNITTFTNYSYRNLQKINIQYPRTGSLTPELVEAIEQDFSDFEKSLYSYDYDTSDYGYQHDIDVQSFIDYFLINEFTVNYDAGWLSTYLYKDIGGKYRMVIWDFNSSCDNYSHTLMDPQHFETQYCTWYYMLMKDERFIERMIERYQELRQTYLSDEYLNQYIDDIVAYLGDAIDRNFEVWGYTFDDYMISPDERNPNSHEEAIQQIKDFIAERGAWMDENIEILKQYGHESKNKKFNH</sequence>
<dbReference type="InterPro" id="IPR014867">
    <property type="entry name" value="Spore_coat_CotH_CotH2/3/7"/>
</dbReference>